<keyword evidence="8" id="KW-1185">Reference proteome</keyword>
<proteinExistence type="inferred from homology"/>
<dbReference type="Pfam" id="PF01121">
    <property type="entry name" value="CoaE"/>
    <property type="match status" value="1"/>
</dbReference>
<gene>
    <name evidence="5" type="primary">coaE</name>
    <name evidence="7" type="ORF">E2A64_01360</name>
</gene>
<feature type="binding site" evidence="5">
    <location>
        <begin position="11"/>
        <end position="16"/>
    </location>
    <ligand>
        <name>ATP</name>
        <dbReference type="ChEBI" id="CHEBI:30616"/>
    </ligand>
</feature>
<dbReference type="EMBL" id="SMSI01000001">
    <property type="protein sequence ID" value="TDH39369.1"/>
    <property type="molecule type" value="Genomic_DNA"/>
</dbReference>
<dbReference type="SUPFAM" id="SSF52540">
    <property type="entry name" value="P-loop containing nucleoside triphosphate hydrolases"/>
    <property type="match status" value="1"/>
</dbReference>
<evidence type="ECO:0000256" key="5">
    <source>
        <dbReference type="HAMAP-Rule" id="MF_00376"/>
    </source>
</evidence>
<dbReference type="InterPro" id="IPR027417">
    <property type="entry name" value="P-loop_NTPase"/>
</dbReference>
<dbReference type="Proteomes" id="UP000295131">
    <property type="component" value="Unassembled WGS sequence"/>
</dbReference>
<sequence length="201" mass="21778">MLLLGLTGSIGTGKSTTAKMFAAHGIPVNDADQVVHELYAGEAAPLIETAFPGTTADGRVDRTILAGQLIDDPEGFKRLEAIVHPLVRRKEAEFLARERAKDTPAVLLDIPLLYETGGESRLDKVIVVTCSPETQAERVLARPGMTEEKFKSILARQVPDAEKRKRADFIVDTGHGIDAAREQVRDILAELGLETKEPGDA</sequence>
<protein>
    <recommendedName>
        <fullName evidence="5 6">Dephospho-CoA kinase</fullName>
        <ecNumber evidence="5 6">2.7.1.24</ecNumber>
    </recommendedName>
    <alternativeName>
        <fullName evidence="5">Dephosphocoenzyme A kinase</fullName>
    </alternativeName>
</protein>
<keyword evidence="4 5" id="KW-0173">Coenzyme A biosynthesis</keyword>
<comment type="pathway">
    <text evidence="5">Cofactor biosynthesis; coenzyme A biosynthesis; CoA from (R)-pantothenate: step 5/5.</text>
</comment>
<dbReference type="NCBIfam" id="TIGR00152">
    <property type="entry name" value="dephospho-CoA kinase"/>
    <property type="match status" value="1"/>
</dbReference>
<dbReference type="UniPathway" id="UPA00241">
    <property type="reaction ID" value="UER00356"/>
</dbReference>
<evidence type="ECO:0000256" key="1">
    <source>
        <dbReference type="ARBA" id="ARBA00009018"/>
    </source>
</evidence>
<evidence type="ECO:0000256" key="3">
    <source>
        <dbReference type="ARBA" id="ARBA00022840"/>
    </source>
</evidence>
<keyword evidence="5 7" id="KW-0418">Kinase</keyword>
<accession>A0A4R5PQP1</accession>
<dbReference type="AlphaFoldDB" id="A0A4R5PQP1"/>
<dbReference type="GO" id="GO:0005524">
    <property type="term" value="F:ATP binding"/>
    <property type="evidence" value="ECO:0007669"/>
    <property type="project" value="UniProtKB-UniRule"/>
</dbReference>
<keyword evidence="3 5" id="KW-0067">ATP-binding</keyword>
<dbReference type="CDD" id="cd02022">
    <property type="entry name" value="DPCK"/>
    <property type="match status" value="1"/>
</dbReference>
<evidence type="ECO:0000313" key="8">
    <source>
        <dbReference type="Proteomes" id="UP000295131"/>
    </source>
</evidence>
<dbReference type="RefSeq" id="WP_133284200.1">
    <property type="nucleotide sequence ID" value="NZ_SMSI01000001.1"/>
</dbReference>
<comment type="subcellular location">
    <subcellularLocation>
        <location evidence="5">Cytoplasm</location>
    </subcellularLocation>
</comment>
<evidence type="ECO:0000256" key="6">
    <source>
        <dbReference type="NCBIfam" id="TIGR00152"/>
    </source>
</evidence>
<dbReference type="InterPro" id="IPR001977">
    <property type="entry name" value="Depp_CoAkinase"/>
</dbReference>
<dbReference type="GO" id="GO:0005737">
    <property type="term" value="C:cytoplasm"/>
    <property type="evidence" value="ECO:0007669"/>
    <property type="project" value="UniProtKB-SubCell"/>
</dbReference>
<evidence type="ECO:0000256" key="2">
    <source>
        <dbReference type="ARBA" id="ARBA00022741"/>
    </source>
</evidence>
<reference evidence="7 8" key="1">
    <citation type="journal article" date="2013" name="Int. J. Syst. Evol. Microbiol.">
        <title>Hoeflea suaedae sp. nov., an endophytic bacterium isolated from the root of the halophyte Suaeda maritima.</title>
        <authorList>
            <person name="Chung E.J."/>
            <person name="Park J.A."/>
            <person name="Pramanik P."/>
            <person name="Bibi F."/>
            <person name="Jeon C.O."/>
            <person name="Chung Y.R."/>
        </authorList>
    </citation>
    <scope>NUCLEOTIDE SEQUENCE [LARGE SCALE GENOMIC DNA]</scope>
    <source>
        <strain evidence="7 8">YC6898</strain>
    </source>
</reference>
<dbReference type="GO" id="GO:0004140">
    <property type="term" value="F:dephospho-CoA kinase activity"/>
    <property type="evidence" value="ECO:0007669"/>
    <property type="project" value="UniProtKB-UniRule"/>
</dbReference>
<dbReference type="PROSITE" id="PS51219">
    <property type="entry name" value="DPCK"/>
    <property type="match status" value="1"/>
</dbReference>
<evidence type="ECO:0000256" key="4">
    <source>
        <dbReference type="ARBA" id="ARBA00022993"/>
    </source>
</evidence>
<comment type="function">
    <text evidence="5">Catalyzes the phosphorylation of the 3'-hydroxyl group of dephosphocoenzyme A to form coenzyme A.</text>
</comment>
<dbReference type="EC" id="2.7.1.24" evidence="5 6"/>
<keyword evidence="2 5" id="KW-0547">Nucleotide-binding</keyword>
<dbReference type="OrthoDB" id="9812943at2"/>
<dbReference type="Gene3D" id="3.40.50.300">
    <property type="entry name" value="P-loop containing nucleotide triphosphate hydrolases"/>
    <property type="match status" value="1"/>
</dbReference>
<comment type="catalytic activity">
    <reaction evidence="5">
        <text>3'-dephospho-CoA + ATP = ADP + CoA + H(+)</text>
        <dbReference type="Rhea" id="RHEA:18245"/>
        <dbReference type="ChEBI" id="CHEBI:15378"/>
        <dbReference type="ChEBI" id="CHEBI:30616"/>
        <dbReference type="ChEBI" id="CHEBI:57287"/>
        <dbReference type="ChEBI" id="CHEBI:57328"/>
        <dbReference type="ChEBI" id="CHEBI:456216"/>
        <dbReference type="EC" id="2.7.1.24"/>
    </reaction>
</comment>
<keyword evidence="5 7" id="KW-0808">Transferase</keyword>
<keyword evidence="5" id="KW-0963">Cytoplasm</keyword>
<dbReference type="PANTHER" id="PTHR10695:SF46">
    <property type="entry name" value="BIFUNCTIONAL COENZYME A SYNTHASE-RELATED"/>
    <property type="match status" value="1"/>
</dbReference>
<comment type="caution">
    <text evidence="7">The sequence shown here is derived from an EMBL/GenBank/DDBJ whole genome shotgun (WGS) entry which is preliminary data.</text>
</comment>
<dbReference type="HAMAP" id="MF_00376">
    <property type="entry name" value="Dephospho_CoA_kinase"/>
    <property type="match status" value="1"/>
</dbReference>
<name>A0A4R5PQP1_9HYPH</name>
<dbReference type="PANTHER" id="PTHR10695">
    <property type="entry name" value="DEPHOSPHO-COA KINASE-RELATED"/>
    <property type="match status" value="1"/>
</dbReference>
<evidence type="ECO:0000313" key="7">
    <source>
        <dbReference type="EMBL" id="TDH39369.1"/>
    </source>
</evidence>
<comment type="similarity">
    <text evidence="1 5">Belongs to the CoaE family.</text>
</comment>
<organism evidence="7 8">
    <name type="scientific">Pseudohoeflea suaedae</name>
    <dbReference type="NCBI Taxonomy" id="877384"/>
    <lineage>
        <taxon>Bacteria</taxon>
        <taxon>Pseudomonadati</taxon>
        <taxon>Pseudomonadota</taxon>
        <taxon>Alphaproteobacteria</taxon>
        <taxon>Hyphomicrobiales</taxon>
        <taxon>Rhizobiaceae</taxon>
        <taxon>Pseudohoeflea</taxon>
    </lineage>
</organism>
<dbReference type="GO" id="GO:0015937">
    <property type="term" value="P:coenzyme A biosynthetic process"/>
    <property type="evidence" value="ECO:0007669"/>
    <property type="project" value="UniProtKB-UniRule"/>
</dbReference>